<evidence type="ECO:0000256" key="1">
    <source>
        <dbReference type="ARBA" id="ARBA00006987"/>
    </source>
</evidence>
<sequence length="324" mass="35387">MQRRQLLLATGLALPWRAFAQADWPNRPVKIVVNGGPGAPGDYTARVLAEGFAKAFGQPFIVENRPGANGILGTEYAVRQPADGYTLLLTFTAAQVVNPAIYDNLKYDGVRDFTPIAQIGSGGNILVVPTRVPARDLGEFVAYLQAHKDQPLSYGSWGVGSGGHLSMEALLQKTGQHMTHVPYRTMGNAVTDLGAGRLDCAFLQPATAKPLIEKGVVHPIAISGPTRHRDFPEVKTMTEQGVPFELASWYGLFAPGKLAPAIVQKLNTEVRRELALPELQDKWPRMGFTDFPQKSAEEFGEMVKRDARSWAEVARRGNIKVKSE</sequence>
<dbReference type="EMBL" id="JABBFX010000003">
    <property type="protein sequence ID" value="NML47651.1"/>
    <property type="molecule type" value="Genomic_DNA"/>
</dbReference>
<accession>A0A848HE69</accession>
<reference evidence="3 4" key="1">
    <citation type="submission" date="2020-04" db="EMBL/GenBank/DDBJ databases">
        <title>Ramlibacter sp. G-1-2-2 isolated from soil.</title>
        <authorList>
            <person name="Dahal R.H."/>
        </authorList>
    </citation>
    <scope>NUCLEOTIDE SEQUENCE [LARGE SCALE GENOMIC DNA]</scope>
    <source>
        <strain evidence="3 4">G-1-2-2</strain>
    </source>
</reference>
<evidence type="ECO:0000256" key="2">
    <source>
        <dbReference type="SAM" id="SignalP"/>
    </source>
</evidence>
<dbReference type="Gene3D" id="3.40.190.10">
    <property type="entry name" value="Periplasmic binding protein-like II"/>
    <property type="match status" value="1"/>
</dbReference>
<dbReference type="CDD" id="cd07012">
    <property type="entry name" value="PBP2_Bug_TTT"/>
    <property type="match status" value="1"/>
</dbReference>
<dbReference type="PIRSF" id="PIRSF017082">
    <property type="entry name" value="YflP"/>
    <property type="match status" value="1"/>
</dbReference>
<proteinExistence type="inferred from homology"/>
<dbReference type="Gene3D" id="3.40.190.150">
    <property type="entry name" value="Bordetella uptake gene, domain 1"/>
    <property type="match status" value="1"/>
</dbReference>
<dbReference type="AlphaFoldDB" id="A0A848HE69"/>
<dbReference type="Pfam" id="PF03401">
    <property type="entry name" value="TctC"/>
    <property type="match status" value="1"/>
</dbReference>
<dbReference type="SUPFAM" id="SSF53850">
    <property type="entry name" value="Periplasmic binding protein-like II"/>
    <property type="match status" value="1"/>
</dbReference>
<protein>
    <submittedName>
        <fullName evidence="3">Tripartite tricarboxylate transporter substrate binding protein</fullName>
    </submittedName>
</protein>
<dbReference type="InterPro" id="IPR005064">
    <property type="entry name" value="BUG"/>
</dbReference>
<organism evidence="3 4">
    <name type="scientific">Ramlibacter agri</name>
    <dbReference type="NCBI Taxonomy" id="2728837"/>
    <lineage>
        <taxon>Bacteria</taxon>
        <taxon>Pseudomonadati</taxon>
        <taxon>Pseudomonadota</taxon>
        <taxon>Betaproteobacteria</taxon>
        <taxon>Burkholderiales</taxon>
        <taxon>Comamonadaceae</taxon>
        <taxon>Ramlibacter</taxon>
    </lineage>
</organism>
<dbReference type="RefSeq" id="WP_169421917.1">
    <property type="nucleotide sequence ID" value="NZ_JABBFX010000003.1"/>
</dbReference>
<dbReference type="PANTHER" id="PTHR42928">
    <property type="entry name" value="TRICARBOXYLATE-BINDING PROTEIN"/>
    <property type="match status" value="1"/>
</dbReference>
<comment type="caution">
    <text evidence="3">The sequence shown here is derived from an EMBL/GenBank/DDBJ whole genome shotgun (WGS) entry which is preliminary data.</text>
</comment>
<gene>
    <name evidence="3" type="ORF">HHL11_28130</name>
</gene>
<dbReference type="InterPro" id="IPR042100">
    <property type="entry name" value="Bug_dom1"/>
</dbReference>
<feature type="signal peptide" evidence="2">
    <location>
        <begin position="1"/>
        <end position="20"/>
    </location>
</feature>
<evidence type="ECO:0000313" key="3">
    <source>
        <dbReference type="EMBL" id="NML47651.1"/>
    </source>
</evidence>
<keyword evidence="4" id="KW-1185">Reference proteome</keyword>
<dbReference type="PANTHER" id="PTHR42928:SF5">
    <property type="entry name" value="BLR1237 PROTEIN"/>
    <property type="match status" value="1"/>
</dbReference>
<name>A0A848HE69_9BURK</name>
<comment type="similarity">
    <text evidence="1">Belongs to the UPF0065 (bug) family.</text>
</comment>
<keyword evidence="2" id="KW-0732">Signal</keyword>
<feature type="chain" id="PRO_5032760968" evidence="2">
    <location>
        <begin position="21"/>
        <end position="324"/>
    </location>
</feature>
<dbReference type="Proteomes" id="UP000541185">
    <property type="component" value="Unassembled WGS sequence"/>
</dbReference>
<evidence type="ECO:0000313" key="4">
    <source>
        <dbReference type="Proteomes" id="UP000541185"/>
    </source>
</evidence>